<sequence>MNVVVVLEDGNSESQLCHGGRPCNAQLQRPIVTDIHQIKRLSIKILLMSCTVHVCTSHMPTVLPTFFHCIEYNSTPPREGRQKEGEKKEKKLLFTVGNAITHHCHWPTIQKSDKARGLWEAKEKRKKKRKTIVSNFEN</sequence>
<gene>
    <name evidence="1" type="ORF">EYR41_012104</name>
</gene>
<evidence type="ECO:0000313" key="1">
    <source>
        <dbReference type="EMBL" id="TGJ74671.1"/>
    </source>
</evidence>
<protein>
    <submittedName>
        <fullName evidence="1">Uncharacterized protein</fullName>
    </submittedName>
</protein>
<reference evidence="1 2" key="1">
    <citation type="submission" date="2019-03" db="EMBL/GenBank/DDBJ databases">
        <title>Nematode-trapping fungi genome.</title>
        <authorList>
            <person name="Vidal-Diez De Ulzurrun G."/>
        </authorList>
    </citation>
    <scope>NUCLEOTIDE SEQUENCE [LARGE SCALE GENOMIC DNA]</scope>
    <source>
        <strain evidence="1 2">TWF154</strain>
    </source>
</reference>
<dbReference type="AlphaFoldDB" id="A0A7C8PAV6"/>
<accession>A0A7C8PAV6</accession>
<comment type="caution">
    <text evidence="1">The sequence shown here is derived from an EMBL/GenBank/DDBJ whole genome shotgun (WGS) entry which is preliminary data.</text>
</comment>
<organism evidence="1 2">
    <name type="scientific">Orbilia oligospora</name>
    <name type="common">Nematode-trapping fungus</name>
    <name type="synonym">Arthrobotrys oligospora</name>
    <dbReference type="NCBI Taxonomy" id="2813651"/>
    <lineage>
        <taxon>Eukaryota</taxon>
        <taxon>Fungi</taxon>
        <taxon>Dikarya</taxon>
        <taxon>Ascomycota</taxon>
        <taxon>Pezizomycotina</taxon>
        <taxon>Orbiliomycetes</taxon>
        <taxon>Orbiliales</taxon>
        <taxon>Orbiliaceae</taxon>
        <taxon>Orbilia</taxon>
    </lineage>
</organism>
<proteinExistence type="predicted"/>
<name>A0A7C8PAV6_ORBOL</name>
<dbReference type="Proteomes" id="UP000297595">
    <property type="component" value="Unassembled WGS sequence"/>
</dbReference>
<evidence type="ECO:0000313" key="2">
    <source>
        <dbReference type="Proteomes" id="UP000297595"/>
    </source>
</evidence>
<dbReference type="EMBL" id="SOZJ01000001">
    <property type="protein sequence ID" value="TGJ74671.1"/>
    <property type="molecule type" value="Genomic_DNA"/>
</dbReference>